<name>A0A3P7LGA6_DIBLA</name>
<dbReference type="AlphaFoldDB" id="A0A3P7LGA6"/>
<organism evidence="2 3">
    <name type="scientific">Dibothriocephalus latus</name>
    <name type="common">Fish tapeworm</name>
    <name type="synonym">Diphyllobothrium latum</name>
    <dbReference type="NCBI Taxonomy" id="60516"/>
    <lineage>
        <taxon>Eukaryota</taxon>
        <taxon>Metazoa</taxon>
        <taxon>Spiralia</taxon>
        <taxon>Lophotrochozoa</taxon>
        <taxon>Platyhelminthes</taxon>
        <taxon>Cestoda</taxon>
        <taxon>Eucestoda</taxon>
        <taxon>Diphyllobothriidea</taxon>
        <taxon>Diphyllobothriidae</taxon>
        <taxon>Dibothriocephalus</taxon>
    </lineage>
</organism>
<reference evidence="2 3" key="1">
    <citation type="submission" date="2018-11" db="EMBL/GenBank/DDBJ databases">
        <authorList>
            <consortium name="Pathogen Informatics"/>
        </authorList>
    </citation>
    <scope>NUCLEOTIDE SEQUENCE [LARGE SCALE GENOMIC DNA]</scope>
</reference>
<feature type="non-terminal residue" evidence="2">
    <location>
        <position position="73"/>
    </location>
</feature>
<accession>A0A3P7LGA6</accession>
<sequence>MDVFGSKVGQVHVHREQGLENLRPGASMRTALTGNVKRGFERPDKTTTKPAAAVKPGKKRQHKEAGNTDSPAP</sequence>
<dbReference type="Proteomes" id="UP000281553">
    <property type="component" value="Unassembled WGS sequence"/>
</dbReference>
<evidence type="ECO:0000256" key="1">
    <source>
        <dbReference type="SAM" id="MobiDB-lite"/>
    </source>
</evidence>
<gene>
    <name evidence="2" type="ORF">DILT_LOCUS11655</name>
</gene>
<feature type="compositionally biased region" description="Basic and acidic residues" evidence="1">
    <location>
        <begin position="38"/>
        <end position="47"/>
    </location>
</feature>
<feature type="region of interest" description="Disordered" evidence="1">
    <location>
        <begin position="24"/>
        <end position="73"/>
    </location>
</feature>
<protein>
    <submittedName>
        <fullName evidence="2">Uncharacterized protein</fullName>
    </submittedName>
</protein>
<dbReference type="EMBL" id="UYRU01063754">
    <property type="protein sequence ID" value="VDN15824.1"/>
    <property type="molecule type" value="Genomic_DNA"/>
</dbReference>
<proteinExistence type="predicted"/>
<dbReference type="OrthoDB" id="407658at2759"/>
<evidence type="ECO:0000313" key="2">
    <source>
        <dbReference type="EMBL" id="VDN15824.1"/>
    </source>
</evidence>
<evidence type="ECO:0000313" key="3">
    <source>
        <dbReference type="Proteomes" id="UP000281553"/>
    </source>
</evidence>
<keyword evidence="3" id="KW-1185">Reference proteome</keyword>